<dbReference type="SMART" id="SM00409">
    <property type="entry name" value="IG"/>
    <property type="match status" value="1"/>
</dbReference>
<dbReference type="InterPro" id="IPR013783">
    <property type="entry name" value="Ig-like_fold"/>
</dbReference>
<feature type="compositionally biased region" description="Polar residues" evidence="1">
    <location>
        <begin position="128"/>
        <end position="152"/>
    </location>
</feature>
<dbReference type="HOGENOM" id="CLU_981879_0_0_1"/>
<sequence length="284" mass="31672">MLSNNLSSNAIRLSDVPPEILTRLGSYLNNEGHNGWNAIVTLLQRSEALSTDEVASFMENPACANSPVLSYLKSSQQTVDYLLSCLRLHQCTSAANSFTKDINRWISETVQPQSFVAPAPPHDPTHYPQMSRQNSFAGGSHSFHSPQQSTMSFTNNLNNPSMPCIPIKCQPKPQTVSAGEELMLNCKADMDPSQVQYQWFKGNQPLLEERNHVLMISDVKLQQQGYYHCCVFSQTNTSFVNRSDEVFVTVVPANVPTSLHASQFTATDKVALLISNEYYENPNH</sequence>
<dbReference type="InParanoid" id="H2Z2I7"/>
<reference evidence="3" key="2">
    <citation type="submission" date="2025-08" db="UniProtKB">
        <authorList>
            <consortium name="Ensembl"/>
        </authorList>
    </citation>
    <scope>IDENTIFICATION</scope>
</reference>
<dbReference type="Gene3D" id="2.60.40.10">
    <property type="entry name" value="Immunoglobulins"/>
    <property type="match status" value="1"/>
</dbReference>
<feature type="domain" description="Ig-like" evidence="2">
    <location>
        <begin position="160"/>
        <end position="247"/>
    </location>
</feature>
<proteinExistence type="predicted"/>
<dbReference type="PROSITE" id="PS50835">
    <property type="entry name" value="IG_LIKE"/>
    <property type="match status" value="1"/>
</dbReference>
<dbReference type="InterPro" id="IPR003599">
    <property type="entry name" value="Ig_sub"/>
</dbReference>
<dbReference type="STRING" id="51511.ENSCSAVP00000011799"/>
<evidence type="ECO:0000259" key="2">
    <source>
        <dbReference type="PROSITE" id="PS50835"/>
    </source>
</evidence>
<dbReference type="Proteomes" id="UP000007875">
    <property type="component" value="Unassembled WGS sequence"/>
</dbReference>
<protein>
    <recommendedName>
        <fullName evidence="2">Ig-like domain-containing protein</fullName>
    </recommendedName>
</protein>
<reference evidence="3" key="3">
    <citation type="submission" date="2025-09" db="UniProtKB">
        <authorList>
            <consortium name="Ensembl"/>
        </authorList>
    </citation>
    <scope>IDENTIFICATION</scope>
</reference>
<dbReference type="AlphaFoldDB" id="H2Z2I7"/>
<evidence type="ECO:0000313" key="3">
    <source>
        <dbReference type="Ensembl" id="ENSCSAVP00000011799.1"/>
    </source>
</evidence>
<dbReference type="Pfam" id="PF13895">
    <property type="entry name" value="Ig_2"/>
    <property type="match status" value="1"/>
</dbReference>
<evidence type="ECO:0000313" key="4">
    <source>
        <dbReference type="Proteomes" id="UP000007875"/>
    </source>
</evidence>
<dbReference type="SUPFAM" id="SSF48726">
    <property type="entry name" value="Immunoglobulin"/>
    <property type="match status" value="1"/>
</dbReference>
<dbReference type="InterPro" id="IPR036179">
    <property type="entry name" value="Ig-like_dom_sf"/>
</dbReference>
<accession>H2Z2I7</accession>
<keyword evidence="4" id="KW-1185">Reference proteome</keyword>
<evidence type="ECO:0000256" key="1">
    <source>
        <dbReference type="SAM" id="MobiDB-lite"/>
    </source>
</evidence>
<dbReference type="Ensembl" id="ENSCSAVT00000011937.1">
    <property type="protein sequence ID" value="ENSCSAVP00000011799.1"/>
    <property type="gene ID" value="ENSCSAVG00000006925.1"/>
</dbReference>
<organism evidence="3 4">
    <name type="scientific">Ciona savignyi</name>
    <name type="common">Pacific transparent sea squirt</name>
    <dbReference type="NCBI Taxonomy" id="51511"/>
    <lineage>
        <taxon>Eukaryota</taxon>
        <taxon>Metazoa</taxon>
        <taxon>Chordata</taxon>
        <taxon>Tunicata</taxon>
        <taxon>Ascidiacea</taxon>
        <taxon>Phlebobranchia</taxon>
        <taxon>Cionidae</taxon>
        <taxon>Ciona</taxon>
    </lineage>
</organism>
<feature type="region of interest" description="Disordered" evidence="1">
    <location>
        <begin position="116"/>
        <end position="152"/>
    </location>
</feature>
<name>H2Z2I7_CIOSA</name>
<dbReference type="InterPro" id="IPR007110">
    <property type="entry name" value="Ig-like_dom"/>
</dbReference>
<reference evidence="4" key="1">
    <citation type="submission" date="2003-08" db="EMBL/GenBank/DDBJ databases">
        <authorList>
            <person name="Birren B."/>
            <person name="Nusbaum C."/>
            <person name="Abebe A."/>
            <person name="Abouelleil A."/>
            <person name="Adekoya E."/>
            <person name="Ait-zahra M."/>
            <person name="Allen N."/>
            <person name="Allen T."/>
            <person name="An P."/>
            <person name="Anderson M."/>
            <person name="Anderson S."/>
            <person name="Arachchi H."/>
            <person name="Armbruster J."/>
            <person name="Bachantsang P."/>
            <person name="Baldwin J."/>
            <person name="Barry A."/>
            <person name="Bayul T."/>
            <person name="Blitshsteyn B."/>
            <person name="Bloom T."/>
            <person name="Blye J."/>
            <person name="Boguslavskiy L."/>
            <person name="Borowsky M."/>
            <person name="Boukhgalter B."/>
            <person name="Brunache A."/>
            <person name="Butler J."/>
            <person name="Calixte N."/>
            <person name="Calvo S."/>
            <person name="Camarata J."/>
            <person name="Campo K."/>
            <person name="Chang J."/>
            <person name="Cheshatsang Y."/>
            <person name="Citroen M."/>
            <person name="Collymore A."/>
            <person name="Considine T."/>
            <person name="Cook A."/>
            <person name="Cooke P."/>
            <person name="Corum B."/>
            <person name="Cuomo C."/>
            <person name="David R."/>
            <person name="Dawoe T."/>
            <person name="Degray S."/>
            <person name="Dodge S."/>
            <person name="Dooley K."/>
            <person name="Dorje P."/>
            <person name="Dorjee K."/>
            <person name="Dorris L."/>
            <person name="Duffey N."/>
            <person name="Dupes A."/>
            <person name="Elkins T."/>
            <person name="Engels R."/>
            <person name="Erickson J."/>
            <person name="Farina A."/>
            <person name="Faro S."/>
            <person name="Ferreira P."/>
            <person name="Fischer H."/>
            <person name="Fitzgerald M."/>
            <person name="Foley K."/>
            <person name="Gage D."/>
            <person name="Galagan J."/>
            <person name="Gearin G."/>
            <person name="Gnerre S."/>
            <person name="Gnirke A."/>
            <person name="Goyette A."/>
            <person name="Graham J."/>
            <person name="Grandbois E."/>
            <person name="Gyaltsen K."/>
            <person name="Hafez N."/>
            <person name="Hagopian D."/>
            <person name="Hagos B."/>
            <person name="Hall J."/>
            <person name="Hatcher B."/>
            <person name="Heller A."/>
            <person name="Higgins H."/>
            <person name="Honan T."/>
            <person name="Horn A."/>
            <person name="Houde N."/>
            <person name="Hughes L."/>
            <person name="Hulme W."/>
            <person name="Husby E."/>
            <person name="Iliev I."/>
            <person name="Jaffe D."/>
            <person name="Jones C."/>
            <person name="Kamal M."/>
            <person name="Kamat A."/>
            <person name="Kamvysselis M."/>
            <person name="Karlsson E."/>
            <person name="Kells C."/>
            <person name="Kieu A."/>
            <person name="Kisner P."/>
            <person name="Kodira C."/>
            <person name="Kulbokas E."/>
            <person name="Labutti K."/>
            <person name="Lama D."/>
            <person name="Landers T."/>
            <person name="Leger J."/>
            <person name="Levine S."/>
            <person name="Lewis D."/>
            <person name="Lewis T."/>
            <person name="Lindblad-toh K."/>
            <person name="Liu X."/>
            <person name="Lokyitsang T."/>
            <person name="Lokyitsang Y."/>
            <person name="Lucien O."/>
            <person name="Lui A."/>
            <person name="Ma L.J."/>
            <person name="Mabbitt R."/>
            <person name="Macdonald J."/>
            <person name="Maclean C."/>
            <person name="Major J."/>
            <person name="Manning J."/>
            <person name="Marabella R."/>
            <person name="Maru K."/>
            <person name="Matthews C."/>
            <person name="Mauceli E."/>
            <person name="Mccarthy M."/>
            <person name="Mcdonough S."/>
            <person name="Mcghee T."/>
            <person name="Meldrim J."/>
            <person name="Meneus L."/>
            <person name="Mesirov J."/>
            <person name="Mihalev A."/>
            <person name="Mihova T."/>
            <person name="Mikkelsen T."/>
            <person name="Mlenga V."/>
            <person name="Moru K."/>
            <person name="Mozes J."/>
            <person name="Mulrain L."/>
            <person name="Munson G."/>
            <person name="Naylor J."/>
            <person name="Newes C."/>
            <person name="Nguyen C."/>
            <person name="Nguyen N."/>
            <person name="Nguyen T."/>
            <person name="Nicol R."/>
            <person name="Nielsen C."/>
            <person name="Nizzari M."/>
            <person name="Norbu C."/>
            <person name="Norbu N."/>
            <person name="O'donnell P."/>
            <person name="Okoawo O."/>
            <person name="O'leary S."/>
            <person name="Omotosho B."/>
            <person name="O'neill K."/>
            <person name="Osman S."/>
            <person name="Parker S."/>
            <person name="Perrin D."/>
            <person name="Phunkhang P."/>
            <person name="Piqani B."/>
            <person name="Purcell S."/>
            <person name="Rachupka T."/>
            <person name="Ramasamy U."/>
            <person name="Rameau R."/>
            <person name="Ray V."/>
            <person name="Raymond C."/>
            <person name="Retta R."/>
            <person name="Richardson S."/>
            <person name="Rise C."/>
            <person name="Rodriguez J."/>
            <person name="Rogers J."/>
            <person name="Rogov P."/>
            <person name="Rutman M."/>
            <person name="Schupbach R."/>
            <person name="Seaman C."/>
            <person name="Settipalli S."/>
            <person name="Sharpe T."/>
            <person name="Sheridan J."/>
            <person name="Sherpa N."/>
            <person name="Shi J."/>
            <person name="Smirnov S."/>
            <person name="Smith C."/>
            <person name="Sougnez C."/>
            <person name="Spencer B."/>
            <person name="Stalker J."/>
            <person name="Stange-thomann N."/>
            <person name="Stavropoulos S."/>
            <person name="Stetson K."/>
            <person name="Stone C."/>
            <person name="Stone S."/>
            <person name="Stubbs M."/>
            <person name="Talamas J."/>
            <person name="Tchuinga P."/>
            <person name="Tenzing P."/>
            <person name="Tesfaye S."/>
            <person name="Theodore J."/>
            <person name="Thoulutsang Y."/>
            <person name="Topham K."/>
            <person name="Towey S."/>
            <person name="Tsamla T."/>
            <person name="Tsomo N."/>
            <person name="Vallee D."/>
            <person name="Vassiliev H."/>
            <person name="Venkataraman V."/>
            <person name="Vinson J."/>
            <person name="Vo A."/>
            <person name="Wade C."/>
            <person name="Wang S."/>
            <person name="Wangchuk T."/>
            <person name="Wangdi T."/>
            <person name="Whittaker C."/>
            <person name="Wilkinson J."/>
            <person name="Wu Y."/>
            <person name="Wyman D."/>
            <person name="Yadav S."/>
            <person name="Yang S."/>
            <person name="Yang X."/>
            <person name="Yeager S."/>
            <person name="Yee E."/>
            <person name="Young G."/>
            <person name="Zainoun J."/>
            <person name="Zembeck L."/>
            <person name="Zimmer A."/>
            <person name="Zody M."/>
            <person name="Lander E."/>
        </authorList>
    </citation>
    <scope>NUCLEOTIDE SEQUENCE [LARGE SCALE GENOMIC DNA]</scope>
</reference>